<gene>
    <name evidence="1" type="ORF">UFOVP1324_44</name>
</gene>
<evidence type="ECO:0000313" key="1">
    <source>
        <dbReference type="EMBL" id="CAB4198817.1"/>
    </source>
</evidence>
<dbReference type="EMBL" id="LR797273">
    <property type="protein sequence ID" value="CAB4198817.1"/>
    <property type="molecule type" value="Genomic_DNA"/>
</dbReference>
<reference evidence="1" key="1">
    <citation type="submission" date="2020-05" db="EMBL/GenBank/DDBJ databases">
        <authorList>
            <person name="Chiriac C."/>
            <person name="Salcher M."/>
            <person name="Ghai R."/>
            <person name="Kavagutti S V."/>
        </authorList>
    </citation>
    <scope>NUCLEOTIDE SEQUENCE</scope>
</reference>
<protein>
    <submittedName>
        <fullName evidence="1">Uncharacterized protein</fullName>
    </submittedName>
</protein>
<organism evidence="1">
    <name type="scientific">uncultured Caudovirales phage</name>
    <dbReference type="NCBI Taxonomy" id="2100421"/>
    <lineage>
        <taxon>Viruses</taxon>
        <taxon>Duplodnaviria</taxon>
        <taxon>Heunggongvirae</taxon>
        <taxon>Uroviricota</taxon>
        <taxon>Caudoviricetes</taxon>
        <taxon>Peduoviridae</taxon>
        <taxon>Maltschvirus</taxon>
        <taxon>Maltschvirus maltsch</taxon>
    </lineage>
</organism>
<name>A0A6J5RWV8_9CAUD</name>
<accession>A0A6J5RWV8</accession>
<proteinExistence type="predicted"/>
<sequence>MAYDDQEKWALPAKVGTTKRHEIVKGRKLGEGHYEGLAAIYVEGRLVAQAALLAPTRTRAVRGARQLARGLA</sequence>